<dbReference type="AlphaFoldDB" id="A0A2I0ITL7"/>
<dbReference type="EMBL" id="PGOL01002555">
    <property type="protein sequence ID" value="PKI47083.1"/>
    <property type="molecule type" value="Genomic_DNA"/>
</dbReference>
<comment type="caution">
    <text evidence="2">The sequence shown here is derived from an EMBL/GenBank/DDBJ whole genome shotgun (WGS) entry which is preliminary data.</text>
</comment>
<gene>
    <name evidence="2" type="ORF">CRG98_032496</name>
</gene>
<name>A0A2I0ITL7_PUNGR</name>
<dbReference type="Proteomes" id="UP000233551">
    <property type="component" value="Unassembled WGS sequence"/>
</dbReference>
<proteinExistence type="predicted"/>
<accession>A0A2I0ITL7</accession>
<sequence>ARHVRRQQLPVQRVPQNLRLVPRVLPVHRAFRGRAGPPAASALHPGGGPLALGVVARGVEEVRGAVGGGRGRGGGGELGGRVGSLLGAEEGRVEPVGGGVVRVSCGGGGWGFGVVGEVVEGGEVLGSELVIVEGHVCVRKTQNTERNREQYRPLAEEEEEDDDKEEK</sequence>
<feature type="compositionally biased region" description="Basic and acidic residues" evidence="1">
    <location>
        <begin position="143"/>
        <end position="155"/>
    </location>
</feature>
<feature type="region of interest" description="Disordered" evidence="1">
    <location>
        <begin position="143"/>
        <end position="167"/>
    </location>
</feature>
<protein>
    <submittedName>
        <fullName evidence="2">Uncharacterized protein</fullName>
    </submittedName>
</protein>
<feature type="compositionally biased region" description="Acidic residues" evidence="1">
    <location>
        <begin position="156"/>
        <end position="167"/>
    </location>
</feature>
<evidence type="ECO:0000313" key="3">
    <source>
        <dbReference type="Proteomes" id="UP000233551"/>
    </source>
</evidence>
<feature type="non-terminal residue" evidence="2">
    <location>
        <position position="1"/>
    </location>
</feature>
<keyword evidence="3" id="KW-1185">Reference proteome</keyword>
<organism evidence="2 3">
    <name type="scientific">Punica granatum</name>
    <name type="common">Pomegranate</name>
    <dbReference type="NCBI Taxonomy" id="22663"/>
    <lineage>
        <taxon>Eukaryota</taxon>
        <taxon>Viridiplantae</taxon>
        <taxon>Streptophyta</taxon>
        <taxon>Embryophyta</taxon>
        <taxon>Tracheophyta</taxon>
        <taxon>Spermatophyta</taxon>
        <taxon>Magnoliopsida</taxon>
        <taxon>eudicotyledons</taxon>
        <taxon>Gunneridae</taxon>
        <taxon>Pentapetalae</taxon>
        <taxon>rosids</taxon>
        <taxon>malvids</taxon>
        <taxon>Myrtales</taxon>
        <taxon>Lythraceae</taxon>
        <taxon>Punica</taxon>
    </lineage>
</organism>
<reference evidence="2 3" key="1">
    <citation type="submission" date="2017-11" db="EMBL/GenBank/DDBJ databases">
        <title>De-novo sequencing of pomegranate (Punica granatum L.) genome.</title>
        <authorList>
            <person name="Akparov Z."/>
            <person name="Amiraslanov A."/>
            <person name="Hajiyeva S."/>
            <person name="Abbasov M."/>
            <person name="Kaur K."/>
            <person name="Hamwieh A."/>
            <person name="Solovyev V."/>
            <person name="Salamov A."/>
            <person name="Braich B."/>
            <person name="Kosarev P."/>
            <person name="Mahmoud A."/>
            <person name="Hajiyev E."/>
            <person name="Babayeva S."/>
            <person name="Izzatullayeva V."/>
            <person name="Mammadov A."/>
            <person name="Mammadov A."/>
            <person name="Sharifova S."/>
            <person name="Ojaghi J."/>
            <person name="Eynullazada K."/>
            <person name="Bayramov B."/>
            <person name="Abdulazimova A."/>
            <person name="Shahmuradov I."/>
        </authorList>
    </citation>
    <scope>NUCLEOTIDE SEQUENCE [LARGE SCALE GENOMIC DNA]</scope>
    <source>
        <strain evidence="3">cv. AG2017</strain>
        <tissue evidence="2">Leaf</tissue>
    </source>
</reference>
<evidence type="ECO:0000313" key="2">
    <source>
        <dbReference type="EMBL" id="PKI47083.1"/>
    </source>
</evidence>
<evidence type="ECO:0000256" key="1">
    <source>
        <dbReference type="SAM" id="MobiDB-lite"/>
    </source>
</evidence>